<feature type="signal peptide" evidence="1">
    <location>
        <begin position="1"/>
        <end position="19"/>
    </location>
</feature>
<evidence type="ECO:0000256" key="1">
    <source>
        <dbReference type="SAM" id="SignalP"/>
    </source>
</evidence>
<evidence type="ECO:0000313" key="2">
    <source>
        <dbReference type="EMBL" id="NRF72463.1"/>
    </source>
</evidence>
<organism evidence="2 3">
    <name type="scientific">Pseudaquabacterium terrae</name>
    <dbReference type="NCBI Taxonomy" id="2732868"/>
    <lineage>
        <taxon>Bacteria</taxon>
        <taxon>Pseudomonadati</taxon>
        <taxon>Pseudomonadota</taxon>
        <taxon>Betaproteobacteria</taxon>
        <taxon>Burkholderiales</taxon>
        <taxon>Sphaerotilaceae</taxon>
        <taxon>Pseudaquabacterium</taxon>
    </lineage>
</organism>
<comment type="caution">
    <text evidence="2">The sequence shown here is derived from an EMBL/GenBank/DDBJ whole genome shotgun (WGS) entry which is preliminary data.</text>
</comment>
<dbReference type="Proteomes" id="UP000737171">
    <property type="component" value="Unassembled WGS sequence"/>
</dbReference>
<protein>
    <submittedName>
        <fullName evidence="2">Uncharacterized protein</fullName>
    </submittedName>
</protein>
<dbReference type="EMBL" id="JABRWJ010000033">
    <property type="protein sequence ID" value="NRF72463.1"/>
    <property type="molecule type" value="Genomic_DNA"/>
</dbReference>
<accession>A0ABX2EUW0</accession>
<keyword evidence="3" id="KW-1185">Reference proteome</keyword>
<sequence>MQRLLLFILLLAGTHAVQADVFYKLVKYQCSPKKGHLVVSYAGAYNERGKQMVDSKGPNEWDPWTLVKVEGDKITPQRSILRTCRLRDGVYGVEIFPSPGNSSIQGTCGAEMSAGVEVKKNDVSVLRTLFEGDCHGDDPVIVEVVVSAKSRTPRTRSVSKPAFYR</sequence>
<gene>
    <name evidence="2" type="ORF">HLB44_36490</name>
</gene>
<evidence type="ECO:0000313" key="3">
    <source>
        <dbReference type="Proteomes" id="UP000737171"/>
    </source>
</evidence>
<keyword evidence="1" id="KW-0732">Signal</keyword>
<proteinExistence type="predicted"/>
<dbReference type="RefSeq" id="WP_173135738.1">
    <property type="nucleotide sequence ID" value="NZ_JABRWJ010000033.1"/>
</dbReference>
<feature type="chain" id="PRO_5045971925" evidence="1">
    <location>
        <begin position="20"/>
        <end position="165"/>
    </location>
</feature>
<reference evidence="2 3" key="1">
    <citation type="submission" date="2020-05" db="EMBL/GenBank/DDBJ databases">
        <title>Aquincola sp. isolate from soil.</title>
        <authorList>
            <person name="Han J."/>
            <person name="Kim D.-U."/>
        </authorList>
    </citation>
    <scope>NUCLEOTIDE SEQUENCE [LARGE SCALE GENOMIC DNA]</scope>
    <source>
        <strain evidence="2 3">S2</strain>
    </source>
</reference>
<name>A0ABX2EUW0_9BURK</name>